<keyword evidence="2" id="KW-0812">Transmembrane</keyword>
<sequence>MLANGGVIQVGAIGQYGRANSDGSSTAFSGTASSAPGLIGTPAGTVTPSGSIGIPTPGSGAIITVGSPLVDPVALKGDFIELAASASQTSGGTQAAQYRLGSFAVVVGGRLVATPLSTIRPAIDSLIAAMTTAGVTPPANPFPADFSVHLTTADLQAAGLGNDLNNLPPDTDLTQYIPLAVTNQILHESNDFLATASASVAGVPVGMQPALVLAISTAQDIIGPVGATLGSPFQGPLGIALRGSAQLVVNHRETRNGALTETALRVGLGSAGSLAAVDLASASVGPNAGATVQPTTAPTPGTTAGSGGAGTTGTGTGASTRATLAHTGAPLETQLVPWATLALALLVAGYAAFTVTGCRRQRDSASGE</sequence>
<feature type="compositionally biased region" description="Low complexity" evidence="1">
    <location>
        <begin position="287"/>
        <end position="303"/>
    </location>
</feature>
<dbReference type="NCBIfam" id="NF033766">
    <property type="entry name" value="choice_anch_G"/>
    <property type="match status" value="1"/>
</dbReference>
<dbReference type="AlphaFoldDB" id="A0A3E0VSX7"/>
<keyword evidence="2" id="KW-0472">Membrane</keyword>
<evidence type="ECO:0000256" key="2">
    <source>
        <dbReference type="SAM" id="Phobius"/>
    </source>
</evidence>
<keyword evidence="2" id="KW-1133">Transmembrane helix</keyword>
<dbReference type="InterPro" id="IPR047900">
    <property type="entry name" value="Choice_anch_G"/>
</dbReference>
<protein>
    <submittedName>
        <fullName evidence="3">Uncharacterized protein</fullName>
    </submittedName>
</protein>
<comment type="caution">
    <text evidence="3">The sequence shown here is derived from an EMBL/GenBank/DDBJ whole genome shotgun (WGS) entry which is preliminary data.</text>
</comment>
<dbReference type="EMBL" id="NBXB01000041">
    <property type="protein sequence ID" value="RFA12518.1"/>
    <property type="molecule type" value="Genomic_DNA"/>
</dbReference>
<feature type="transmembrane region" description="Helical" evidence="2">
    <location>
        <begin position="335"/>
        <end position="353"/>
    </location>
</feature>
<organism evidence="3 4">
    <name type="scientific">Subtercola boreus</name>
    <dbReference type="NCBI Taxonomy" id="120213"/>
    <lineage>
        <taxon>Bacteria</taxon>
        <taxon>Bacillati</taxon>
        <taxon>Actinomycetota</taxon>
        <taxon>Actinomycetes</taxon>
        <taxon>Micrococcales</taxon>
        <taxon>Microbacteriaceae</taxon>
        <taxon>Subtercola</taxon>
    </lineage>
</organism>
<dbReference type="Proteomes" id="UP000256541">
    <property type="component" value="Unassembled WGS sequence"/>
</dbReference>
<feature type="region of interest" description="Disordered" evidence="1">
    <location>
        <begin position="287"/>
        <end position="320"/>
    </location>
</feature>
<accession>A0A3E0VSX7</accession>
<name>A0A3E0VSX7_9MICO</name>
<proteinExistence type="predicted"/>
<reference evidence="3 4" key="1">
    <citation type="submission" date="2017-04" db="EMBL/GenBank/DDBJ databases">
        <title>Comparative genome analysis of Subtercola boreus.</title>
        <authorList>
            <person name="Cho Y.-J."/>
            <person name="Cho A."/>
            <person name="Kim O.-S."/>
            <person name="Lee J.-I."/>
        </authorList>
    </citation>
    <scope>NUCLEOTIDE SEQUENCE [LARGE SCALE GENOMIC DNA]</scope>
    <source>
        <strain evidence="3 4">P27479</strain>
    </source>
</reference>
<evidence type="ECO:0000313" key="3">
    <source>
        <dbReference type="EMBL" id="RFA12518.1"/>
    </source>
</evidence>
<gene>
    <name evidence="3" type="ORF">B7R22_15480</name>
</gene>
<feature type="compositionally biased region" description="Gly residues" evidence="1">
    <location>
        <begin position="304"/>
        <end position="316"/>
    </location>
</feature>
<evidence type="ECO:0000313" key="4">
    <source>
        <dbReference type="Proteomes" id="UP000256541"/>
    </source>
</evidence>
<evidence type="ECO:0000256" key="1">
    <source>
        <dbReference type="SAM" id="MobiDB-lite"/>
    </source>
</evidence>